<protein>
    <recommendedName>
        <fullName evidence="11">AI-2E family transporter</fullName>
    </recommendedName>
</protein>
<keyword evidence="3" id="KW-0813">Transport</keyword>
<evidence type="ECO:0000256" key="9">
    <source>
        <dbReference type="SAM" id="Phobius"/>
    </source>
</evidence>
<dbReference type="AlphaFoldDB" id="A0A7S3SPE9"/>
<evidence type="ECO:0000256" key="6">
    <source>
        <dbReference type="ARBA" id="ARBA00022989"/>
    </source>
</evidence>
<dbReference type="PANTHER" id="PTHR21716">
    <property type="entry name" value="TRANSMEMBRANE PROTEIN"/>
    <property type="match status" value="1"/>
</dbReference>
<keyword evidence="4" id="KW-1003">Cell membrane</keyword>
<dbReference type="InterPro" id="IPR002549">
    <property type="entry name" value="AI-2E-like"/>
</dbReference>
<comment type="similarity">
    <text evidence="2">Belongs to the autoinducer-2 exporter (AI-2E) (TC 2.A.86) family.</text>
</comment>
<feature type="transmembrane region" description="Helical" evidence="9">
    <location>
        <begin position="123"/>
        <end position="144"/>
    </location>
</feature>
<evidence type="ECO:0000256" key="3">
    <source>
        <dbReference type="ARBA" id="ARBA00022448"/>
    </source>
</evidence>
<comment type="subcellular location">
    <subcellularLocation>
        <location evidence="1">Cell membrane</location>
        <topology evidence="1">Multi-pass membrane protein</topology>
    </subcellularLocation>
</comment>
<feature type="transmembrane region" description="Helical" evidence="9">
    <location>
        <begin position="356"/>
        <end position="377"/>
    </location>
</feature>
<feature type="transmembrane region" description="Helical" evidence="9">
    <location>
        <begin position="256"/>
        <end position="273"/>
    </location>
</feature>
<evidence type="ECO:0000256" key="4">
    <source>
        <dbReference type="ARBA" id="ARBA00022475"/>
    </source>
</evidence>
<feature type="region of interest" description="Disordered" evidence="8">
    <location>
        <begin position="408"/>
        <end position="510"/>
    </location>
</feature>
<evidence type="ECO:0000256" key="8">
    <source>
        <dbReference type="SAM" id="MobiDB-lite"/>
    </source>
</evidence>
<evidence type="ECO:0000256" key="5">
    <source>
        <dbReference type="ARBA" id="ARBA00022692"/>
    </source>
</evidence>
<keyword evidence="6 9" id="KW-1133">Transmembrane helix</keyword>
<name>A0A7S3SPE9_EMIHU</name>
<keyword evidence="7 9" id="KW-0472">Membrane</keyword>
<dbReference type="Pfam" id="PF01594">
    <property type="entry name" value="AI-2E_transport"/>
    <property type="match status" value="1"/>
</dbReference>
<feature type="transmembrane region" description="Helical" evidence="9">
    <location>
        <begin position="207"/>
        <end position="227"/>
    </location>
</feature>
<feature type="compositionally biased region" description="Low complexity" evidence="8">
    <location>
        <begin position="413"/>
        <end position="424"/>
    </location>
</feature>
<gene>
    <name evidence="10" type="ORF">EHUX00137_LOCUS23844</name>
</gene>
<feature type="transmembrane region" description="Helical" evidence="9">
    <location>
        <begin position="279"/>
        <end position="304"/>
    </location>
</feature>
<evidence type="ECO:0000256" key="7">
    <source>
        <dbReference type="ARBA" id="ARBA00023136"/>
    </source>
</evidence>
<evidence type="ECO:0000256" key="1">
    <source>
        <dbReference type="ARBA" id="ARBA00004651"/>
    </source>
</evidence>
<dbReference type="GO" id="GO:0005886">
    <property type="term" value="C:plasma membrane"/>
    <property type="evidence" value="ECO:0007669"/>
    <property type="project" value="UniProtKB-SubCell"/>
</dbReference>
<sequence length="510" mass="54513">MVPHNYSADIPQRMHSRRSHPLFGALSIEETRVEERIRTLALCIMAAAVLGATLAYLRAVLVPLVLASATRYLLAFPVDLLTRRPMGCFGVELCAQPVHEPDAPLVVRCLSELFCRLVLPRPLAVLVTLGVTGLACSYIGVLLMDSLRTFSARADTYSEQVRRLIDGVLAWLDGLELDSLPPLRLEKLHQLVGQVPLTGLVMSVVEGMLSLLSNMLLVLLFTVYLMLGRDARDGLPADDVLHKVDDRTRAFIRGKVSLSLLVGGLTALVLWSINLELWLLFAVLAFLLNFIPNIGAVVATLLPLPVAAFDPGQTSLSVFLSFALPMGVHLAVGSVLEPLIFGNSLDLHPVVVLLSLMMWGTIWGVPGLVLAVPLTAIMRIHLAHIDHPLPRYLARVLVGREVRRDPLLGSDAGSTLGDGSTTVDDGSDLASLPGSTFDSGGEEMGAHGAHGGSPPLGLDEDGEEEEADAGEEVGLLGGTGRSPPRGGARGAARDLKGLFGSRSLQRGDLV</sequence>
<dbReference type="EMBL" id="HBIR01030777">
    <property type="protein sequence ID" value="CAE0559875.1"/>
    <property type="molecule type" value="Transcribed_RNA"/>
</dbReference>
<proteinExistence type="inferred from homology"/>
<reference evidence="10" key="1">
    <citation type="submission" date="2021-01" db="EMBL/GenBank/DDBJ databases">
        <authorList>
            <person name="Corre E."/>
            <person name="Pelletier E."/>
            <person name="Niang G."/>
            <person name="Scheremetjew M."/>
            <person name="Finn R."/>
            <person name="Kale V."/>
            <person name="Holt S."/>
            <person name="Cochrane G."/>
            <person name="Meng A."/>
            <person name="Brown T."/>
            <person name="Cohen L."/>
        </authorList>
    </citation>
    <scope>NUCLEOTIDE SEQUENCE</scope>
    <source>
        <strain evidence="10">379</strain>
    </source>
</reference>
<feature type="transmembrane region" description="Helical" evidence="9">
    <location>
        <begin position="316"/>
        <end position="336"/>
    </location>
</feature>
<evidence type="ECO:0000313" key="10">
    <source>
        <dbReference type="EMBL" id="CAE0559875.1"/>
    </source>
</evidence>
<accession>A0A7S3SPE9</accession>
<evidence type="ECO:0000256" key="2">
    <source>
        <dbReference type="ARBA" id="ARBA00009773"/>
    </source>
</evidence>
<evidence type="ECO:0008006" key="11">
    <source>
        <dbReference type="Google" id="ProtNLM"/>
    </source>
</evidence>
<keyword evidence="5 9" id="KW-0812">Transmembrane</keyword>
<feature type="transmembrane region" description="Helical" evidence="9">
    <location>
        <begin position="39"/>
        <end position="57"/>
    </location>
</feature>
<organism evidence="10">
    <name type="scientific">Emiliania huxleyi</name>
    <name type="common">Coccolithophore</name>
    <name type="synonym">Pontosphaera huxleyi</name>
    <dbReference type="NCBI Taxonomy" id="2903"/>
    <lineage>
        <taxon>Eukaryota</taxon>
        <taxon>Haptista</taxon>
        <taxon>Haptophyta</taxon>
        <taxon>Prymnesiophyceae</taxon>
        <taxon>Isochrysidales</taxon>
        <taxon>Noelaerhabdaceae</taxon>
        <taxon>Emiliania</taxon>
    </lineage>
</organism>
<feature type="compositionally biased region" description="Acidic residues" evidence="8">
    <location>
        <begin position="458"/>
        <end position="471"/>
    </location>
</feature>
<dbReference type="PANTHER" id="PTHR21716:SF53">
    <property type="entry name" value="PERMEASE PERM-RELATED"/>
    <property type="match status" value="1"/>
</dbReference>